<keyword evidence="4" id="KW-0963">Cytoplasm</keyword>
<evidence type="ECO:0000256" key="2">
    <source>
        <dbReference type="ARBA" id="ARBA00004496"/>
    </source>
</evidence>
<evidence type="ECO:0000256" key="5">
    <source>
        <dbReference type="ARBA" id="ARBA00023002"/>
    </source>
</evidence>
<dbReference type="GO" id="GO:0016491">
    <property type="term" value="F:oxidoreductase activity"/>
    <property type="evidence" value="ECO:0007669"/>
    <property type="project" value="UniProtKB-KW"/>
</dbReference>
<keyword evidence="9" id="KW-1185">Reference proteome</keyword>
<comment type="subcellular location">
    <subcellularLocation>
        <location evidence="2">Cytoplasm</location>
    </subcellularLocation>
    <subcellularLocation>
        <location evidence="1">Nucleus</location>
    </subcellularLocation>
</comment>
<dbReference type="InterPro" id="IPR029479">
    <property type="entry name" value="Nitroreductase"/>
</dbReference>
<dbReference type="GO" id="GO:0005634">
    <property type="term" value="C:nucleus"/>
    <property type="evidence" value="ECO:0007669"/>
    <property type="project" value="UniProtKB-SubCell"/>
</dbReference>
<reference evidence="8 9" key="1">
    <citation type="submission" date="2021-11" db="EMBL/GenBank/DDBJ databases">
        <title>Black yeast isolated from Biological Soil Crust.</title>
        <authorList>
            <person name="Kurbessoian T."/>
        </authorList>
    </citation>
    <scope>NUCLEOTIDE SEQUENCE [LARGE SCALE GENOMIC DNA]</scope>
    <source>
        <strain evidence="8 9">CCFEE 5522</strain>
    </source>
</reference>
<comment type="similarity">
    <text evidence="3">Belongs to the nitroreductase family.</text>
</comment>
<evidence type="ECO:0000256" key="6">
    <source>
        <dbReference type="ARBA" id="ARBA00023242"/>
    </source>
</evidence>
<keyword evidence="6" id="KW-0539">Nucleus</keyword>
<comment type="caution">
    <text evidence="8">The sequence shown here is derived from an EMBL/GenBank/DDBJ whole genome shotgun (WGS) entry which is preliminary data.</text>
</comment>
<feature type="domain" description="Nitroreductase" evidence="7">
    <location>
        <begin position="12"/>
        <end position="188"/>
    </location>
</feature>
<dbReference type="InterPro" id="IPR033877">
    <property type="entry name" value="Frm2/Hbn1"/>
</dbReference>
<accession>A0AAV9JHQ1</accession>
<dbReference type="PANTHER" id="PTHR43035:SF1">
    <property type="entry name" value="FATTY ACID REPRESSION MUTANT PROTEIN 2-RELATED"/>
    <property type="match status" value="1"/>
</dbReference>
<protein>
    <recommendedName>
        <fullName evidence="7">Nitroreductase domain-containing protein</fullName>
    </recommendedName>
</protein>
<name>A0AAV9JHQ1_9PEZI</name>
<evidence type="ECO:0000313" key="8">
    <source>
        <dbReference type="EMBL" id="KAK4544683.1"/>
    </source>
</evidence>
<evidence type="ECO:0000256" key="4">
    <source>
        <dbReference type="ARBA" id="ARBA00022490"/>
    </source>
</evidence>
<keyword evidence="5" id="KW-0560">Oxidoreductase</keyword>
<evidence type="ECO:0000259" key="7">
    <source>
        <dbReference type="Pfam" id="PF00881"/>
    </source>
</evidence>
<dbReference type="FunFam" id="3.40.109.10:FF:000001">
    <property type="entry name" value="Nitroreductase family"/>
    <property type="match status" value="1"/>
</dbReference>
<dbReference type="AlphaFoldDB" id="A0AAV9JHQ1"/>
<dbReference type="InterPro" id="IPR000415">
    <property type="entry name" value="Nitroreductase-like"/>
</dbReference>
<dbReference type="EMBL" id="JAVFHQ010000023">
    <property type="protein sequence ID" value="KAK4544683.1"/>
    <property type="molecule type" value="Genomic_DNA"/>
</dbReference>
<dbReference type="GO" id="GO:0005737">
    <property type="term" value="C:cytoplasm"/>
    <property type="evidence" value="ECO:0007669"/>
    <property type="project" value="UniProtKB-SubCell"/>
</dbReference>
<sequence>MTHDKTSFKDAVKHRRTIYQLNKTSPVEDKKIEEIARLAIKDVPSSFNSQSTRLVVLLKDEHDKFWDIVKDILKVHVPEDKWEHTGQRIQGFRNAYGTASSTSPAFILFYEAPEPIRKLQTSFAQYADKFPTWSQHTSAMHQYMLWTALEAEGFGCNLQHYNPLPDQKASAEWNIPLDWSLTAQLVFGGEEAGARENLPTKSEVPIEERLFIHGA</sequence>
<evidence type="ECO:0000313" key="9">
    <source>
        <dbReference type="Proteomes" id="UP001324427"/>
    </source>
</evidence>
<dbReference type="Gene3D" id="3.40.109.10">
    <property type="entry name" value="NADH Oxidase"/>
    <property type="match status" value="1"/>
</dbReference>
<dbReference type="CDD" id="cd02140">
    <property type="entry name" value="Frm2-like"/>
    <property type="match status" value="1"/>
</dbReference>
<dbReference type="SUPFAM" id="SSF55469">
    <property type="entry name" value="FMN-dependent nitroreductase-like"/>
    <property type="match status" value="1"/>
</dbReference>
<dbReference type="PANTHER" id="PTHR43035">
    <property type="entry name" value="FATTY ACID REPRESSION MUTANT PROTEIN 2-RELATED"/>
    <property type="match status" value="1"/>
</dbReference>
<dbReference type="Pfam" id="PF00881">
    <property type="entry name" value="Nitroreductase"/>
    <property type="match status" value="1"/>
</dbReference>
<dbReference type="Proteomes" id="UP001324427">
    <property type="component" value="Unassembled WGS sequence"/>
</dbReference>
<evidence type="ECO:0000256" key="3">
    <source>
        <dbReference type="ARBA" id="ARBA00007118"/>
    </source>
</evidence>
<dbReference type="GO" id="GO:0034599">
    <property type="term" value="P:cellular response to oxidative stress"/>
    <property type="evidence" value="ECO:0007669"/>
    <property type="project" value="InterPro"/>
</dbReference>
<evidence type="ECO:0000256" key="1">
    <source>
        <dbReference type="ARBA" id="ARBA00004123"/>
    </source>
</evidence>
<gene>
    <name evidence="8" type="ORF">LTR36_003932</name>
</gene>
<proteinExistence type="inferred from homology"/>
<organism evidence="8 9">
    <name type="scientific">Oleoguttula mirabilis</name>
    <dbReference type="NCBI Taxonomy" id="1507867"/>
    <lineage>
        <taxon>Eukaryota</taxon>
        <taxon>Fungi</taxon>
        <taxon>Dikarya</taxon>
        <taxon>Ascomycota</taxon>
        <taxon>Pezizomycotina</taxon>
        <taxon>Dothideomycetes</taxon>
        <taxon>Dothideomycetidae</taxon>
        <taxon>Mycosphaerellales</taxon>
        <taxon>Teratosphaeriaceae</taxon>
        <taxon>Oleoguttula</taxon>
    </lineage>
</organism>